<name>A0AAD3N3J9_LATJO</name>
<protein>
    <recommendedName>
        <fullName evidence="6">Sulfotransferase</fullName>
        <ecNumber evidence="6">2.8.2.-</ecNumber>
    </recommendedName>
</protein>
<dbReference type="Pfam" id="PF01000">
    <property type="entry name" value="RNA_pol_A_bac"/>
    <property type="match status" value="1"/>
</dbReference>
<evidence type="ECO:0000256" key="2">
    <source>
        <dbReference type="ARBA" id="ARBA00022478"/>
    </source>
</evidence>
<dbReference type="NCBIfam" id="NF001988">
    <property type="entry name" value="PRK00783.1"/>
    <property type="match status" value="1"/>
</dbReference>
<keyword evidence="2" id="KW-0240">DNA-directed RNA polymerase</keyword>
<dbReference type="SUPFAM" id="SSF52540">
    <property type="entry name" value="P-loop containing nucleoside triphosphate hydrolases"/>
    <property type="match status" value="1"/>
</dbReference>
<keyword evidence="3" id="KW-0804">Transcription</keyword>
<organism evidence="8 9">
    <name type="scientific">Lates japonicus</name>
    <name type="common">Japanese lates</name>
    <dbReference type="NCBI Taxonomy" id="270547"/>
    <lineage>
        <taxon>Eukaryota</taxon>
        <taxon>Metazoa</taxon>
        <taxon>Chordata</taxon>
        <taxon>Craniata</taxon>
        <taxon>Vertebrata</taxon>
        <taxon>Euteleostomi</taxon>
        <taxon>Actinopterygii</taxon>
        <taxon>Neopterygii</taxon>
        <taxon>Teleostei</taxon>
        <taxon>Neoteleostei</taxon>
        <taxon>Acanthomorphata</taxon>
        <taxon>Carangaria</taxon>
        <taxon>Carangaria incertae sedis</taxon>
        <taxon>Centropomidae</taxon>
        <taxon>Lates</taxon>
    </lineage>
</organism>
<dbReference type="SUPFAM" id="SSF55257">
    <property type="entry name" value="RBP11-like subunits of RNA polymerase"/>
    <property type="match status" value="1"/>
</dbReference>
<evidence type="ECO:0000313" key="9">
    <source>
        <dbReference type="Proteomes" id="UP001279410"/>
    </source>
</evidence>
<dbReference type="InterPro" id="IPR050518">
    <property type="entry name" value="Rpo3/RPB3_RNA_Pol_subunit"/>
</dbReference>
<comment type="similarity">
    <text evidence="5">Belongs to the archaeal Rpo3/eukaryotic RPB3 RNA polymerase subunit family.</text>
</comment>
<comment type="caution">
    <text evidence="8">The sequence shown here is derived from an EMBL/GenBank/DDBJ whole genome shotgun (WGS) entry which is preliminary data.</text>
</comment>
<proteinExistence type="inferred from homology"/>
<dbReference type="HAMAP" id="MF_00320">
    <property type="entry name" value="RNApol_arch_Rpo3"/>
    <property type="match status" value="1"/>
</dbReference>
<dbReference type="Proteomes" id="UP001279410">
    <property type="component" value="Unassembled WGS sequence"/>
</dbReference>
<evidence type="ECO:0000259" key="7">
    <source>
        <dbReference type="SMART" id="SM00662"/>
    </source>
</evidence>
<dbReference type="InterPro" id="IPR033901">
    <property type="entry name" value="RNAPI/III_AC40"/>
</dbReference>
<dbReference type="GO" id="GO:0005666">
    <property type="term" value="C:RNA polymerase III complex"/>
    <property type="evidence" value="ECO:0007669"/>
    <property type="project" value="TreeGrafter"/>
</dbReference>
<dbReference type="GO" id="GO:0046983">
    <property type="term" value="F:protein dimerization activity"/>
    <property type="evidence" value="ECO:0007669"/>
    <property type="project" value="InterPro"/>
</dbReference>
<dbReference type="EC" id="2.8.2.-" evidence="6"/>
<reference evidence="8" key="1">
    <citation type="submission" date="2022-08" db="EMBL/GenBank/DDBJ databases">
        <title>Genome sequencing of akame (Lates japonicus).</title>
        <authorList>
            <person name="Hashiguchi Y."/>
            <person name="Takahashi H."/>
        </authorList>
    </citation>
    <scope>NUCLEOTIDE SEQUENCE</scope>
    <source>
        <strain evidence="8">Kochi</strain>
    </source>
</reference>
<dbReference type="FunFam" id="2.170.120.12:FF:000003">
    <property type="entry name" value="Dna-directed rna polymerases i and iii subunit"/>
    <property type="match status" value="1"/>
</dbReference>
<dbReference type="SMART" id="SM00662">
    <property type="entry name" value="RPOLD"/>
    <property type="match status" value="1"/>
</dbReference>
<evidence type="ECO:0000256" key="1">
    <source>
        <dbReference type="ARBA" id="ARBA00004123"/>
    </source>
</evidence>
<keyword evidence="9" id="KW-1185">Reference proteome</keyword>
<dbReference type="Gene3D" id="3.40.50.300">
    <property type="entry name" value="P-loop containing nucleotide triphosphate hydrolases"/>
    <property type="match status" value="1"/>
</dbReference>
<dbReference type="EMBL" id="BRZM01000077">
    <property type="protein sequence ID" value="GLD65201.1"/>
    <property type="molecule type" value="Genomic_DNA"/>
</dbReference>
<feature type="domain" description="DNA-directed RNA polymerase RpoA/D/Rpb3-type" evidence="7">
    <location>
        <begin position="278"/>
        <end position="542"/>
    </location>
</feature>
<dbReference type="CDD" id="cd07032">
    <property type="entry name" value="RNAP_I_II_AC40"/>
    <property type="match status" value="1"/>
</dbReference>
<dbReference type="Gene3D" id="3.30.1360.10">
    <property type="entry name" value="RNA polymerase, RBP11-like subunit"/>
    <property type="match status" value="1"/>
</dbReference>
<keyword evidence="4" id="KW-0539">Nucleus</keyword>
<comment type="subcellular location">
    <subcellularLocation>
        <location evidence="1">Nucleus</location>
    </subcellularLocation>
</comment>
<dbReference type="PANTHER" id="PTHR11800">
    <property type="entry name" value="DNA-DIRECTED RNA POLYMERASE"/>
    <property type="match status" value="1"/>
</dbReference>
<accession>A0AAD3N3J9</accession>
<dbReference type="SUPFAM" id="SSF56553">
    <property type="entry name" value="Insert subdomain of RNA polymerase alpha subunit"/>
    <property type="match status" value="1"/>
</dbReference>
<evidence type="ECO:0000256" key="5">
    <source>
        <dbReference type="ARBA" id="ARBA00025804"/>
    </source>
</evidence>
<dbReference type="Pfam" id="PF00685">
    <property type="entry name" value="Sulfotransfer_1"/>
    <property type="match status" value="1"/>
</dbReference>
<dbReference type="GO" id="GO:0003899">
    <property type="term" value="F:DNA-directed RNA polymerase activity"/>
    <property type="evidence" value="ECO:0007669"/>
    <property type="project" value="InterPro"/>
</dbReference>
<evidence type="ECO:0000256" key="4">
    <source>
        <dbReference type="ARBA" id="ARBA00023242"/>
    </source>
</evidence>
<dbReference type="InterPro" id="IPR000863">
    <property type="entry name" value="Sulfotransferase_dom"/>
</dbReference>
<evidence type="ECO:0000313" key="8">
    <source>
        <dbReference type="EMBL" id="GLD65201.1"/>
    </source>
</evidence>
<dbReference type="InterPro" id="IPR027417">
    <property type="entry name" value="P-loop_NTPase"/>
</dbReference>
<dbReference type="Gene3D" id="2.170.120.12">
    <property type="entry name" value="DNA-directed RNA polymerase, insert domain"/>
    <property type="match status" value="1"/>
</dbReference>
<sequence length="549" mass="62291">MTGLLAEKYFQIFPEERDPLWQNPCHDKRHKDIWSKEKTCDRLPKFLVIGPQKTGTTALHSFLSLHPAITSSFPSPTTFEEIQFFSGANYDNGIDWYMDFFPFPSNVSTDFMFEKSANYFDTEVASKRAAALLPRAKILAVLINPADRAYSWYQHQRAHQDPAAINNTFHLVVTAGPSAPKDLLALQRRCLNPGAYATHLERWLQHYQPSQLHIVDGALLRTNPALVMEGIQRFLGVTPIFNYTQALMYDDSKGFWCQRVEGGRAKCLGKSKGRKYPEMSPEVPTMAIEKVFIYNNTSIVQDEVLAHRLGLIPIKADPRLFEYRNTGEELAEEEGSEIDTIQLQLKIKCSRNPRASKDSSDPRELYLNHMVYSRDIKWVPIGNQADVFADSSIGPVHDDILIAQLRPGQELDIIMYCVKGIGKDHAKFSPVATASYRLLPEITLLEPVEGEKAERLKRCFSRGVIDLEDVNGKKVAKVVNSRLDTCSREVLRHDDLKNMVKLGRVRDHFIFTVESTGILPPDVLVTEAVKVLMAKCQRFLSELDSTDME</sequence>
<dbReference type="FunFam" id="3.30.1360.10:FF:000005">
    <property type="entry name" value="Dna-directed rna polymerases i and iii subunit"/>
    <property type="match status" value="1"/>
</dbReference>
<dbReference type="AlphaFoldDB" id="A0AAD3N3J9"/>
<dbReference type="InterPro" id="IPR011263">
    <property type="entry name" value="DNA-dir_RNA_pol_RpoA/D/Rpb3"/>
</dbReference>
<dbReference type="GO" id="GO:0005736">
    <property type="term" value="C:RNA polymerase I complex"/>
    <property type="evidence" value="ECO:0007669"/>
    <property type="project" value="TreeGrafter"/>
</dbReference>
<dbReference type="InterPro" id="IPR022842">
    <property type="entry name" value="RNAP_Rpo3/Rpb3/RPAC1"/>
</dbReference>
<dbReference type="InterPro" id="IPR036603">
    <property type="entry name" value="RBP11-like"/>
</dbReference>
<evidence type="ECO:0000256" key="3">
    <source>
        <dbReference type="ARBA" id="ARBA00023163"/>
    </source>
</evidence>
<evidence type="ECO:0000256" key="6">
    <source>
        <dbReference type="RuleBase" id="RU361155"/>
    </source>
</evidence>
<comment type="similarity">
    <text evidence="6">Belongs to the sulfotransferase 1 family.</text>
</comment>
<dbReference type="PANTHER" id="PTHR11800:SF13">
    <property type="entry name" value="DNA-DIRECTED RNA POLYMERASES I AND III SUBUNIT RPAC1"/>
    <property type="match status" value="1"/>
</dbReference>
<dbReference type="GO" id="GO:0008146">
    <property type="term" value="F:sulfotransferase activity"/>
    <property type="evidence" value="ECO:0007669"/>
    <property type="project" value="InterPro"/>
</dbReference>
<dbReference type="InterPro" id="IPR011262">
    <property type="entry name" value="DNA-dir_RNA_pol_insert"/>
</dbReference>
<gene>
    <name evidence="8" type="ORF">AKAME5_001668500</name>
</gene>
<dbReference type="GO" id="GO:0006351">
    <property type="term" value="P:DNA-templated transcription"/>
    <property type="evidence" value="ECO:0007669"/>
    <property type="project" value="InterPro"/>
</dbReference>
<keyword evidence="6" id="KW-0808">Transferase</keyword>
<dbReference type="InterPro" id="IPR036643">
    <property type="entry name" value="RNApol_insert_sf"/>
</dbReference>